<keyword evidence="4" id="KW-1185">Reference proteome</keyword>
<comment type="caution">
    <text evidence="3">The sequence shown here is derived from an EMBL/GenBank/DDBJ whole genome shotgun (WGS) entry which is preliminary data.</text>
</comment>
<accession>A0A853BRD3</accession>
<dbReference type="Proteomes" id="UP000575985">
    <property type="component" value="Unassembled WGS sequence"/>
</dbReference>
<dbReference type="GO" id="GO:0003700">
    <property type="term" value="F:DNA-binding transcription factor activity"/>
    <property type="evidence" value="ECO:0007669"/>
    <property type="project" value="TreeGrafter"/>
</dbReference>
<dbReference type="AlphaFoldDB" id="A0A853BRD3"/>
<dbReference type="CDD" id="cd00093">
    <property type="entry name" value="HTH_XRE"/>
    <property type="match status" value="1"/>
</dbReference>
<proteinExistence type="predicted"/>
<dbReference type="InterPro" id="IPR050807">
    <property type="entry name" value="TransReg_Diox_bact_type"/>
</dbReference>
<evidence type="ECO:0000313" key="3">
    <source>
        <dbReference type="EMBL" id="NYI98299.1"/>
    </source>
</evidence>
<dbReference type="GO" id="GO:0005829">
    <property type="term" value="C:cytosol"/>
    <property type="evidence" value="ECO:0007669"/>
    <property type="project" value="TreeGrafter"/>
</dbReference>
<dbReference type="PROSITE" id="PS50943">
    <property type="entry name" value="HTH_CROC1"/>
    <property type="match status" value="1"/>
</dbReference>
<dbReference type="PANTHER" id="PTHR46797:SF1">
    <property type="entry name" value="METHYLPHOSPHONATE SYNTHASE"/>
    <property type="match status" value="1"/>
</dbReference>
<dbReference type="InterPro" id="IPR010982">
    <property type="entry name" value="Lambda_DNA-bd_dom_sf"/>
</dbReference>
<protein>
    <submittedName>
        <fullName evidence="3">Transcriptional regulator with XRE-family HTH domain</fullName>
    </submittedName>
</protein>
<organism evidence="3 4">
    <name type="scientific">Streptomonospora nanhaiensis</name>
    <dbReference type="NCBI Taxonomy" id="1323731"/>
    <lineage>
        <taxon>Bacteria</taxon>
        <taxon>Bacillati</taxon>
        <taxon>Actinomycetota</taxon>
        <taxon>Actinomycetes</taxon>
        <taxon>Streptosporangiales</taxon>
        <taxon>Nocardiopsidaceae</taxon>
        <taxon>Streptomonospora</taxon>
    </lineage>
</organism>
<dbReference type="SUPFAM" id="SSF47413">
    <property type="entry name" value="lambda repressor-like DNA-binding domains"/>
    <property type="match status" value="1"/>
</dbReference>
<evidence type="ECO:0000313" key="4">
    <source>
        <dbReference type="Proteomes" id="UP000575985"/>
    </source>
</evidence>
<dbReference type="SMART" id="SM00530">
    <property type="entry name" value="HTH_XRE"/>
    <property type="match status" value="1"/>
</dbReference>
<dbReference type="Pfam" id="PF13560">
    <property type="entry name" value="HTH_31"/>
    <property type="match status" value="1"/>
</dbReference>
<dbReference type="Gene3D" id="1.10.260.40">
    <property type="entry name" value="lambda repressor-like DNA-binding domains"/>
    <property type="match status" value="1"/>
</dbReference>
<name>A0A853BRD3_9ACTN</name>
<dbReference type="GO" id="GO:0003677">
    <property type="term" value="F:DNA binding"/>
    <property type="evidence" value="ECO:0007669"/>
    <property type="project" value="UniProtKB-KW"/>
</dbReference>
<dbReference type="RefSeq" id="WP_179769474.1">
    <property type="nucleotide sequence ID" value="NZ_JACCFO010000001.1"/>
</dbReference>
<dbReference type="PANTHER" id="PTHR46797">
    <property type="entry name" value="HTH-TYPE TRANSCRIPTIONAL REGULATOR"/>
    <property type="match status" value="1"/>
</dbReference>
<evidence type="ECO:0000259" key="2">
    <source>
        <dbReference type="PROSITE" id="PS50943"/>
    </source>
</evidence>
<gene>
    <name evidence="3" type="ORF">HNR12_004576</name>
</gene>
<dbReference type="InterPro" id="IPR001387">
    <property type="entry name" value="Cro/C1-type_HTH"/>
</dbReference>
<evidence type="ECO:0000256" key="1">
    <source>
        <dbReference type="ARBA" id="ARBA00023125"/>
    </source>
</evidence>
<keyword evidence="1" id="KW-0238">DNA-binding</keyword>
<feature type="domain" description="HTH cro/C1-type" evidence="2">
    <location>
        <begin position="10"/>
        <end position="65"/>
    </location>
</feature>
<reference evidence="3 4" key="1">
    <citation type="submission" date="2020-07" db="EMBL/GenBank/DDBJ databases">
        <title>Sequencing the genomes of 1000 actinobacteria strains.</title>
        <authorList>
            <person name="Klenk H.-P."/>
        </authorList>
    </citation>
    <scope>NUCLEOTIDE SEQUENCE [LARGE SCALE GENOMIC DNA]</scope>
    <source>
        <strain evidence="3 4">DSM 45927</strain>
    </source>
</reference>
<sequence length="403" mass="43641">MDAATQGQIIRRARTRRGLSQAVLAGLIGRSESWLSQVERGKHKVNSHDVLTRLAEVLPVSVADLTGGEDEAPVDRRFAGATQIERAMLRYTSLESIIAETGEERTMDVARLQAEADRAYADYQATRYAEVARRLPRLIRDVEAAARGRRGDRPVACSARAQVYNTAAAVLKRVGRHDLAWQAADRAMSAAEWADDTLLAAVGAYRLAYVLVSRKRPAEAADLAMGAAYALERRMRPGTAEELSVYGGLHLAAATAAAAEYDRAAIPRFLAAAGRAADRLGGDFNHHGTAFGPTNVEMHRISTAVAVGDAQTAIDAGEVLDPSSIPVGLIGRRVQVKLDIARGYTQRRMDSAAVNSLLEAEAMAPQLVRHDPATFEVLTELLRREHRPSTPELRPLCQRAGVA</sequence>
<dbReference type="EMBL" id="JACCFO010000001">
    <property type="protein sequence ID" value="NYI98299.1"/>
    <property type="molecule type" value="Genomic_DNA"/>
</dbReference>